<keyword evidence="5 7" id="KW-0408">Iron</keyword>
<accession>A0A6V7R6L7</accession>
<dbReference type="InterPro" id="IPR051811">
    <property type="entry name" value="Cytochrome_c550/c551-like"/>
</dbReference>
<evidence type="ECO:0000256" key="1">
    <source>
        <dbReference type="ARBA" id="ARBA00022448"/>
    </source>
</evidence>
<dbReference type="InterPro" id="IPR009056">
    <property type="entry name" value="Cyt_c-like_dom"/>
</dbReference>
<dbReference type="PANTHER" id="PTHR37823">
    <property type="entry name" value="CYTOCHROME C-553-LIKE"/>
    <property type="match status" value="1"/>
</dbReference>
<dbReference type="Proteomes" id="UP000521032">
    <property type="component" value="Unassembled WGS sequence"/>
</dbReference>
<dbReference type="PANTHER" id="PTHR37823:SF4">
    <property type="entry name" value="MENAQUINOL-CYTOCHROME C REDUCTASE CYTOCHROME B_C SUBUNIT"/>
    <property type="match status" value="1"/>
</dbReference>
<evidence type="ECO:0000256" key="4">
    <source>
        <dbReference type="ARBA" id="ARBA00022982"/>
    </source>
</evidence>
<dbReference type="InterPro" id="IPR012218">
    <property type="entry name" value="Cyt_c_BACSU-c550-type"/>
</dbReference>
<dbReference type="GO" id="GO:0009055">
    <property type="term" value="F:electron transfer activity"/>
    <property type="evidence" value="ECO:0007669"/>
    <property type="project" value="InterPro"/>
</dbReference>
<evidence type="ECO:0000256" key="2">
    <source>
        <dbReference type="ARBA" id="ARBA00022617"/>
    </source>
</evidence>
<proteinExistence type="predicted"/>
<dbReference type="GO" id="GO:0020037">
    <property type="term" value="F:heme binding"/>
    <property type="evidence" value="ECO:0007669"/>
    <property type="project" value="InterPro"/>
</dbReference>
<sequence>MRKIITVLTLTILLAGCGTSEDKNTATKETVSDADPGELVYKQTCIGCHGQDLGGRGSSAKDLTHIGSKLSEEEIKNVVINGRRSMPAGLVKDEEDLDALAKWLHSHK</sequence>
<name>A0A6V7R6L7_9BACL</name>
<feature type="domain" description="Cytochrome c" evidence="8">
    <location>
        <begin position="32"/>
        <end position="108"/>
    </location>
</feature>
<keyword evidence="10" id="KW-1185">Reference proteome</keyword>
<dbReference type="AlphaFoldDB" id="A0A6V7R6L7"/>
<dbReference type="InterPro" id="IPR036909">
    <property type="entry name" value="Cyt_c-like_dom_sf"/>
</dbReference>
<dbReference type="Pfam" id="PF13442">
    <property type="entry name" value="Cytochrome_CBB3"/>
    <property type="match status" value="1"/>
</dbReference>
<dbReference type="PIRSF" id="PIRSF000025">
    <property type="entry name" value="Cytc_Bsub_c550"/>
    <property type="match status" value="1"/>
</dbReference>
<evidence type="ECO:0000259" key="8">
    <source>
        <dbReference type="PROSITE" id="PS51007"/>
    </source>
</evidence>
<keyword evidence="3 7" id="KW-0479">Metal-binding</keyword>
<comment type="PTM">
    <text evidence="6">Binds 1 heme c group covalently per subunit.</text>
</comment>
<feature type="binding site" description="covalent" evidence="6">
    <location>
        <position position="48"/>
    </location>
    <ligand>
        <name>heme c</name>
        <dbReference type="ChEBI" id="CHEBI:61717"/>
    </ligand>
</feature>
<dbReference type="PROSITE" id="PS51257">
    <property type="entry name" value="PROKAR_LIPOPROTEIN"/>
    <property type="match status" value="1"/>
</dbReference>
<reference evidence="9 10" key="1">
    <citation type="submission" date="2020-07" db="EMBL/GenBank/DDBJ databases">
        <authorList>
            <person name="Criscuolo A."/>
        </authorList>
    </citation>
    <scope>NUCLEOTIDE SEQUENCE [LARGE SCALE GENOMIC DNA]</scope>
    <source>
        <strain evidence="10">CIP 111030</strain>
    </source>
</reference>
<comment type="caution">
    <text evidence="9">The sequence shown here is derived from an EMBL/GenBank/DDBJ whole genome shotgun (WGS) entry which is preliminary data.</text>
</comment>
<gene>
    <name evidence="9" type="primary">cccB_2</name>
    <name evidence="9" type="ORF">JEOSCH030_00362</name>
</gene>
<dbReference type="PROSITE" id="PS51007">
    <property type="entry name" value="CYTC"/>
    <property type="match status" value="1"/>
</dbReference>
<dbReference type="GO" id="GO:0016020">
    <property type="term" value="C:membrane"/>
    <property type="evidence" value="ECO:0007669"/>
    <property type="project" value="InterPro"/>
</dbReference>
<evidence type="ECO:0000256" key="6">
    <source>
        <dbReference type="PIRSR" id="PIRSR000025-1"/>
    </source>
</evidence>
<dbReference type="SUPFAM" id="SSF46626">
    <property type="entry name" value="Cytochrome c"/>
    <property type="match status" value="1"/>
</dbReference>
<organism evidence="9 10">
    <name type="scientific">Phocicoccus schoeneichii</name>
    <dbReference type="NCBI Taxonomy" id="1812261"/>
    <lineage>
        <taxon>Bacteria</taxon>
        <taxon>Bacillati</taxon>
        <taxon>Bacillota</taxon>
        <taxon>Bacilli</taxon>
        <taxon>Bacillales</taxon>
        <taxon>Salinicoccaceae</taxon>
        <taxon>Phocicoccus</taxon>
    </lineage>
</organism>
<feature type="binding site" description="axial binding residue" evidence="7">
    <location>
        <position position="86"/>
    </location>
    <ligand>
        <name>heme c</name>
        <dbReference type="ChEBI" id="CHEBI:61717"/>
    </ligand>
    <ligandPart>
        <name>Fe</name>
        <dbReference type="ChEBI" id="CHEBI:18248"/>
    </ligandPart>
</feature>
<evidence type="ECO:0000256" key="3">
    <source>
        <dbReference type="ARBA" id="ARBA00022723"/>
    </source>
</evidence>
<keyword evidence="2 6" id="KW-0349">Heme</keyword>
<keyword evidence="4" id="KW-0249">Electron transport</keyword>
<dbReference type="Gene3D" id="1.10.760.10">
    <property type="entry name" value="Cytochrome c-like domain"/>
    <property type="match status" value="1"/>
</dbReference>
<dbReference type="RefSeq" id="WP_186085148.1">
    <property type="nucleotide sequence ID" value="NZ_BMDB01000001.1"/>
</dbReference>
<evidence type="ECO:0000256" key="5">
    <source>
        <dbReference type="ARBA" id="ARBA00023004"/>
    </source>
</evidence>
<feature type="binding site" description="axial binding residue" evidence="7">
    <location>
        <position position="49"/>
    </location>
    <ligand>
        <name>heme c</name>
        <dbReference type="ChEBI" id="CHEBI:61717"/>
    </ligand>
    <ligandPart>
        <name>Fe</name>
        <dbReference type="ChEBI" id="CHEBI:18248"/>
    </ligandPart>
</feature>
<feature type="binding site" description="covalent" evidence="6">
    <location>
        <position position="45"/>
    </location>
    <ligand>
        <name>heme c</name>
        <dbReference type="ChEBI" id="CHEBI:61717"/>
    </ligand>
</feature>
<evidence type="ECO:0000313" key="9">
    <source>
        <dbReference type="EMBL" id="CAD2072668.1"/>
    </source>
</evidence>
<protein>
    <submittedName>
        <fullName evidence="9">Cytochrome c-551</fullName>
    </submittedName>
</protein>
<keyword evidence="1" id="KW-0813">Transport</keyword>
<dbReference type="EMBL" id="CAJEWE010000006">
    <property type="protein sequence ID" value="CAD2072668.1"/>
    <property type="molecule type" value="Genomic_DNA"/>
</dbReference>
<dbReference type="GO" id="GO:0005506">
    <property type="term" value="F:iron ion binding"/>
    <property type="evidence" value="ECO:0007669"/>
    <property type="project" value="InterPro"/>
</dbReference>
<evidence type="ECO:0000256" key="7">
    <source>
        <dbReference type="PIRSR" id="PIRSR000025-2"/>
    </source>
</evidence>
<evidence type="ECO:0000313" key="10">
    <source>
        <dbReference type="Proteomes" id="UP000521032"/>
    </source>
</evidence>